<evidence type="ECO:0000256" key="5">
    <source>
        <dbReference type="ARBA" id="ARBA00023002"/>
    </source>
</evidence>
<keyword evidence="2 7" id="KW-0575">Peroxidase</keyword>
<evidence type="ECO:0000313" key="8">
    <source>
        <dbReference type="Proteomes" id="UP000006072"/>
    </source>
</evidence>
<dbReference type="AlphaFoldDB" id="K0UKZ9"/>
<dbReference type="InterPro" id="IPR010255">
    <property type="entry name" value="Haem_peroxidase_sf"/>
</dbReference>
<dbReference type="GO" id="GO:0005829">
    <property type="term" value="C:cytosol"/>
    <property type="evidence" value="ECO:0007669"/>
    <property type="project" value="TreeGrafter"/>
</dbReference>
<dbReference type="GO" id="GO:0004096">
    <property type="term" value="F:catalase activity"/>
    <property type="evidence" value="ECO:0007669"/>
    <property type="project" value="InterPro"/>
</dbReference>
<name>K0UKZ9_MYCVA</name>
<evidence type="ECO:0000256" key="1">
    <source>
        <dbReference type="ARBA" id="ARBA00001970"/>
    </source>
</evidence>
<keyword evidence="3" id="KW-0349">Heme</keyword>
<dbReference type="EMBL" id="ALQA01000073">
    <property type="protein sequence ID" value="EJZ05710.1"/>
    <property type="molecule type" value="Genomic_DNA"/>
</dbReference>
<dbReference type="GO" id="GO:0042744">
    <property type="term" value="P:hydrogen peroxide catabolic process"/>
    <property type="evidence" value="ECO:0007669"/>
    <property type="project" value="TreeGrafter"/>
</dbReference>
<dbReference type="HOGENOM" id="CLU_2947242_0_0_11"/>
<comment type="cofactor">
    <cofactor evidence="1">
        <name>heme b</name>
        <dbReference type="ChEBI" id="CHEBI:60344"/>
    </cofactor>
</comment>
<evidence type="ECO:0000256" key="2">
    <source>
        <dbReference type="ARBA" id="ARBA00022559"/>
    </source>
</evidence>
<dbReference type="PANTHER" id="PTHR30555">
    <property type="entry name" value="HYDROPEROXIDASE I, BIFUNCTIONAL CATALASE-PEROXIDASE"/>
    <property type="match status" value="1"/>
</dbReference>
<evidence type="ECO:0000256" key="4">
    <source>
        <dbReference type="ARBA" id="ARBA00022723"/>
    </source>
</evidence>
<sequence length="59" mass="6642">SQKWTGTRVDLLFGSNSQLRAVAEVYAESDAKEKFVKDFVAAWTKVMDADRYDIGKGLE</sequence>
<keyword evidence="8" id="KW-1185">Reference proteome</keyword>
<keyword evidence="4" id="KW-0479">Metal-binding</keyword>
<dbReference type="PANTHER" id="PTHR30555:SF0">
    <property type="entry name" value="CATALASE-PEROXIDASE"/>
    <property type="match status" value="1"/>
</dbReference>
<evidence type="ECO:0000256" key="3">
    <source>
        <dbReference type="ARBA" id="ARBA00022617"/>
    </source>
</evidence>
<dbReference type="GO" id="GO:0020037">
    <property type="term" value="F:heme binding"/>
    <property type="evidence" value="ECO:0007669"/>
    <property type="project" value="InterPro"/>
</dbReference>
<dbReference type="Proteomes" id="UP000006072">
    <property type="component" value="Unassembled WGS sequence"/>
</dbReference>
<dbReference type="RefSeq" id="WP_003932393.1">
    <property type="nucleotide sequence ID" value="NZ_JH814696.1"/>
</dbReference>
<dbReference type="GO" id="GO:0046872">
    <property type="term" value="F:metal ion binding"/>
    <property type="evidence" value="ECO:0007669"/>
    <property type="project" value="UniProtKB-KW"/>
</dbReference>
<reference evidence="7 8" key="1">
    <citation type="journal article" date="2012" name="J. Bacteriol.">
        <title>Complete Genome Sequence of Mycobacterium vaccae Type Strain ATCC 25954.</title>
        <authorList>
            <person name="Ho Y.S."/>
            <person name="Adroub S.A."/>
            <person name="Abadi M."/>
            <person name="Al Alwan B."/>
            <person name="Alkhateeb R."/>
            <person name="Gao G."/>
            <person name="Ragab A."/>
            <person name="Ali S."/>
            <person name="van Soolingen D."/>
            <person name="Bitter W."/>
            <person name="Pain A."/>
            <person name="Abdallah A.M."/>
        </authorList>
    </citation>
    <scope>NUCLEOTIDE SEQUENCE [LARGE SCALE GENOMIC DNA]</scope>
    <source>
        <strain evidence="7 8">ATCC 25954</strain>
    </source>
</reference>
<dbReference type="Gene3D" id="1.10.520.10">
    <property type="match status" value="1"/>
</dbReference>
<evidence type="ECO:0000313" key="7">
    <source>
        <dbReference type="EMBL" id="EJZ05710.1"/>
    </source>
</evidence>
<evidence type="ECO:0000256" key="6">
    <source>
        <dbReference type="ARBA" id="ARBA00023004"/>
    </source>
</evidence>
<dbReference type="InterPro" id="IPR000763">
    <property type="entry name" value="Catalase_peroxidase"/>
</dbReference>
<accession>K0UKZ9</accession>
<feature type="non-terminal residue" evidence="7">
    <location>
        <position position="1"/>
    </location>
</feature>
<dbReference type="eggNOG" id="COG0376">
    <property type="taxonomic scope" value="Bacteria"/>
</dbReference>
<comment type="caution">
    <text evidence="7">The sequence shown here is derived from an EMBL/GenBank/DDBJ whole genome shotgun (WGS) entry which is preliminary data.</text>
</comment>
<keyword evidence="6" id="KW-0408">Iron</keyword>
<dbReference type="GO" id="GO:0070301">
    <property type="term" value="P:cellular response to hydrogen peroxide"/>
    <property type="evidence" value="ECO:0007669"/>
    <property type="project" value="TreeGrafter"/>
</dbReference>
<dbReference type="SUPFAM" id="SSF48113">
    <property type="entry name" value="Heme-dependent peroxidases"/>
    <property type="match status" value="1"/>
</dbReference>
<keyword evidence="5" id="KW-0560">Oxidoreductase</keyword>
<gene>
    <name evidence="7" type="ORF">MVAC_24331</name>
</gene>
<proteinExistence type="predicted"/>
<protein>
    <submittedName>
        <fullName evidence="7">Catalase/hydroperoxidase HPI(I)</fullName>
    </submittedName>
</protein>
<organism evidence="7 8">
    <name type="scientific">Mycolicibacterium vaccae ATCC 25954</name>
    <dbReference type="NCBI Taxonomy" id="1194972"/>
    <lineage>
        <taxon>Bacteria</taxon>
        <taxon>Bacillati</taxon>
        <taxon>Actinomycetota</taxon>
        <taxon>Actinomycetes</taxon>
        <taxon>Mycobacteriales</taxon>
        <taxon>Mycobacteriaceae</taxon>
        <taxon>Mycolicibacterium</taxon>
    </lineage>
</organism>